<evidence type="ECO:0000313" key="13">
    <source>
        <dbReference type="Proteomes" id="UP000236318"/>
    </source>
</evidence>
<reference evidence="12" key="1">
    <citation type="submission" date="2018-01" db="EMBL/GenBank/DDBJ databases">
        <authorList>
            <consortium name="Urmite Genomes"/>
        </authorList>
    </citation>
    <scope>NUCLEOTIDE SEQUENCE [LARGE SCALE GENOMIC DNA]</scope>
    <source>
        <strain evidence="12">AFP003</strain>
    </source>
</reference>
<keyword evidence="5" id="KW-0288">FMN</keyword>
<dbReference type="SUPFAM" id="SSF52343">
    <property type="entry name" value="Ferredoxin reductase-like, C-terminal NADP-linked domain"/>
    <property type="match status" value="1"/>
</dbReference>
<evidence type="ECO:0000256" key="1">
    <source>
        <dbReference type="ARBA" id="ARBA00001917"/>
    </source>
</evidence>
<dbReference type="InterPro" id="IPR017938">
    <property type="entry name" value="Riboflavin_synthase-like_b-brl"/>
</dbReference>
<evidence type="ECO:0000256" key="9">
    <source>
        <dbReference type="ARBA" id="ARBA00023192"/>
    </source>
</evidence>
<feature type="non-terminal residue" evidence="12">
    <location>
        <position position="1"/>
    </location>
</feature>
<dbReference type="Proteomes" id="UP000236318">
    <property type="component" value="Unassembled WGS sequence"/>
</dbReference>
<dbReference type="Gene3D" id="1.20.990.10">
    <property type="entry name" value="NADPH-cytochrome p450 Reductase, Chain A, domain 3"/>
    <property type="match status" value="1"/>
</dbReference>
<evidence type="ECO:0000256" key="10">
    <source>
        <dbReference type="ARBA" id="ARBA00052219"/>
    </source>
</evidence>
<evidence type="ECO:0000256" key="4">
    <source>
        <dbReference type="ARBA" id="ARBA00022630"/>
    </source>
</evidence>
<dbReference type="PROSITE" id="PS51384">
    <property type="entry name" value="FAD_FR"/>
    <property type="match status" value="1"/>
</dbReference>
<keyword evidence="9" id="KW-0028">Amino-acid biosynthesis</keyword>
<dbReference type="InterPro" id="IPR017927">
    <property type="entry name" value="FAD-bd_FR_type"/>
</dbReference>
<dbReference type="EC" id="1.8.1.2" evidence="3"/>
<evidence type="ECO:0000256" key="6">
    <source>
        <dbReference type="ARBA" id="ARBA00022827"/>
    </source>
</evidence>
<keyword evidence="7" id="KW-0521">NADP</keyword>
<dbReference type="GO" id="GO:0004783">
    <property type="term" value="F:sulfite reductase (NADPH) activity"/>
    <property type="evidence" value="ECO:0007669"/>
    <property type="project" value="UniProtKB-EC"/>
</dbReference>
<comment type="cofactor">
    <cofactor evidence="2">
        <name>FAD</name>
        <dbReference type="ChEBI" id="CHEBI:57692"/>
    </cofactor>
</comment>
<feature type="domain" description="FAD-binding FR-type" evidence="11">
    <location>
        <begin position="1"/>
        <end position="195"/>
    </location>
</feature>
<keyword evidence="13" id="KW-1185">Reference proteome</keyword>
<dbReference type="Pfam" id="PF00667">
    <property type="entry name" value="FAD_binding_1"/>
    <property type="match status" value="1"/>
</dbReference>
<accession>A0A2K4YDZ5</accession>
<dbReference type="Gene3D" id="2.40.30.10">
    <property type="entry name" value="Translation factors"/>
    <property type="match status" value="1"/>
</dbReference>
<dbReference type="InterPro" id="IPR039261">
    <property type="entry name" value="FNR_nucleotide-bd"/>
</dbReference>
<dbReference type="GO" id="GO:0019344">
    <property type="term" value="P:cysteine biosynthetic process"/>
    <property type="evidence" value="ECO:0007669"/>
    <property type="project" value="UniProtKB-KW"/>
</dbReference>
<evidence type="ECO:0000256" key="3">
    <source>
        <dbReference type="ARBA" id="ARBA00012604"/>
    </source>
</evidence>
<dbReference type="PRINTS" id="PR00371">
    <property type="entry name" value="FPNCR"/>
</dbReference>
<evidence type="ECO:0000259" key="11">
    <source>
        <dbReference type="PROSITE" id="PS51384"/>
    </source>
</evidence>
<dbReference type="FunFam" id="3.40.50.80:FF:000001">
    <property type="entry name" value="NADPH--cytochrome P450 reductase 1"/>
    <property type="match status" value="1"/>
</dbReference>
<evidence type="ECO:0000313" key="12">
    <source>
        <dbReference type="EMBL" id="SOX54978.1"/>
    </source>
</evidence>
<keyword evidence="9" id="KW-0198">Cysteine biosynthesis</keyword>
<dbReference type="GO" id="GO:0050660">
    <property type="term" value="F:flavin adenine dinucleotide binding"/>
    <property type="evidence" value="ECO:0007669"/>
    <property type="project" value="TreeGrafter"/>
</dbReference>
<dbReference type="GO" id="GO:0010181">
    <property type="term" value="F:FMN binding"/>
    <property type="evidence" value="ECO:0007669"/>
    <property type="project" value="TreeGrafter"/>
</dbReference>
<evidence type="ECO:0000256" key="5">
    <source>
        <dbReference type="ARBA" id="ARBA00022643"/>
    </source>
</evidence>
<dbReference type="InterPro" id="IPR003097">
    <property type="entry name" value="CysJ-like_FAD-binding"/>
</dbReference>
<evidence type="ECO:0000256" key="8">
    <source>
        <dbReference type="ARBA" id="ARBA00023002"/>
    </source>
</evidence>
<dbReference type="GO" id="GO:0005829">
    <property type="term" value="C:cytosol"/>
    <property type="evidence" value="ECO:0007669"/>
    <property type="project" value="TreeGrafter"/>
</dbReference>
<dbReference type="InterPro" id="IPR001709">
    <property type="entry name" value="Flavoprot_Pyr_Nucl_cyt_Rdtase"/>
</dbReference>
<dbReference type="EMBL" id="FXEG02000003">
    <property type="protein sequence ID" value="SOX54978.1"/>
    <property type="molecule type" value="Genomic_DNA"/>
</dbReference>
<organism evidence="12 13">
    <name type="scientific">Mycobacterium ahvazicum</name>
    <dbReference type="NCBI Taxonomy" id="1964395"/>
    <lineage>
        <taxon>Bacteria</taxon>
        <taxon>Bacillati</taxon>
        <taxon>Actinomycetota</taxon>
        <taxon>Actinomycetes</taxon>
        <taxon>Mycobacteriales</taxon>
        <taxon>Mycobacteriaceae</taxon>
        <taxon>Mycobacterium</taxon>
        <taxon>Mycobacterium simiae complex</taxon>
    </lineage>
</organism>
<keyword evidence="6" id="KW-0274">FAD</keyword>
<protein>
    <recommendedName>
        <fullName evidence="3">assimilatory sulfite reductase (NADPH)</fullName>
        <ecNumber evidence="3">1.8.1.2</ecNumber>
    </recommendedName>
</protein>
<dbReference type="SUPFAM" id="SSF63380">
    <property type="entry name" value="Riboflavin synthase domain-like"/>
    <property type="match status" value="1"/>
</dbReference>
<dbReference type="InterPro" id="IPR001433">
    <property type="entry name" value="OxRdtase_FAD/NAD-bd"/>
</dbReference>
<comment type="catalytic activity">
    <reaction evidence="10">
        <text>hydrogen sulfide + 3 NADP(+) + 3 H2O = sulfite + 3 NADPH + 4 H(+)</text>
        <dbReference type="Rhea" id="RHEA:13801"/>
        <dbReference type="ChEBI" id="CHEBI:15377"/>
        <dbReference type="ChEBI" id="CHEBI:15378"/>
        <dbReference type="ChEBI" id="CHEBI:17359"/>
        <dbReference type="ChEBI" id="CHEBI:29919"/>
        <dbReference type="ChEBI" id="CHEBI:57783"/>
        <dbReference type="ChEBI" id="CHEBI:58349"/>
        <dbReference type="EC" id="1.8.1.2"/>
    </reaction>
</comment>
<dbReference type="PANTHER" id="PTHR19384:SF128">
    <property type="entry name" value="NADPH OXIDOREDUCTASE A"/>
    <property type="match status" value="1"/>
</dbReference>
<dbReference type="InterPro" id="IPR023173">
    <property type="entry name" value="NADPH_Cyt_P450_Rdtase_alpha"/>
</dbReference>
<dbReference type="PANTHER" id="PTHR19384">
    <property type="entry name" value="NITRIC OXIDE SYNTHASE-RELATED"/>
    <property type="match status" value="1"/>
</dbReference>
<keyword evidence="4" id="KW-0285">Flavoprotein</keyword>
<comment type="cofactor">
    <cofactor evidence="1">
        <name>FMN</name>
        <dbReference type="ChEBI" id="CHEBI:58210"/>
    </cofactor>
</comment>
<evidence type="ECO:0000256" key="2">
    <source>
        <dbReference type="ARBA" id="ARBA00001974"/>
    </source>
</evidence>
<evidence type="ECO:0000256" key="7">
    <source>
        <dbReference type="ARBA" id="ARBA00022857"/>
    </source>
</evidence>
<dbReference type="CDD" id="cd06199">
    <property type="entry name" value="SiR"/>
    <property type="match status" value="1"/>
</dbReference>
<name>A0A2K4YDZ5_9MYCO</name>
<dbReference type="Gene3D" id="3.40.50.80">
    <property type="entry name" value="Nucleotide-binding domain of ferredoxin-NADP reductase (FNR) module"/>
    <property type="match status" value="1"/>
</dbReference>
<dbReference type="Pfam" id="PF00175">
    <property type="entry name" value="NAD_binding_1"/>
    <property type="match status" value="1"/>
</dbReference>
<dbReference type="AlphaFoldDB" id="A0A2K4YDZ5"/>
<keyword evidence="8" id="KW-0560">Oxidoreductase</keyword>
<comment type="caution">
    <text evidence="12">The sequence shown here is derived from an EMBL/GenBank/DDBJ whole genome shotgun (WGS) entry which is preliminary data.</text>
</comment>
<proteinExistence type="predicted"/>
<sequence>VRQIVFDVSDEAASYEAGDALGVWPRNNDQLVDEWLSVTGLNGQTPVEVGEHGLMSLRSALTERIEIAHISRDLVRFVQERTGDPKLAELLRPENKAALSNWTWGRQSIDLLAQLPVYASAHEWLRVLKRLQPRLYSISSSPKECPGEAHLTVSPVRYNFQGVPRRGVCSTYLADRSPGDRVAVYLQPSSNFRPPSESETPMIMIGPGTGIAPFRGFLQERRALGHTGPNWLFFGEQHAETDYYYRDEIEKMHADGLLTELDLAFSRDQQEKVYVQHLMRKRGAELWSWLQDGAQLYVCGSADPMAKDVDRALCDIAAEHGNLDLDEAKDYVQSLSADKRYHRDVY</sequence>
<gene>
    <name evidence="12" type="ORF">MAAFP003_3659</name>
</gene>